<feature type="compositionally biased region" description="Polar residues" evidence="1">
    <location>
        <begin position="19"/>
        <end position="35"/>
    </location>
</feature>
<evidence type="ECO:0000256" key="1">
    <source>
        <dbReference type="SAM" id="MobiDB-lite"/>
    </source>
</evidence>
<feature type="region of interest" description="Disordered" evidence="1">
    <location>
        <begin position="86"/>
        <end position="106"/>
    </location>
</feature>
<feature type="region of interest" description="Disordered" evidence="1">
    <location>
        <begin position="1"/>
        <end position="55"/>
    </location>
</feature>
<evidence type="ECO:0000313" key="2">
    <source>
        <dbReference type="EMBL" id="KAK0439059.1"/>
    </source>
</evidence>
<dbReference type="AlphaFoldDB" id="A0AA39JCZ0"/>
<comment type="caution">
    <text evidence="2">The sequence shown here is derived from an EMBL/GenBank/DDBJ whole genome shotgun (WGS) entry which is preliminary data.</text>
</comment>
<dbReference type="RefSeq" id="XP_060323129.1">
    <property type="nucleotide sequence ID" value="XM_060470391.1"/>
</dbReference>
<dbReference type="GeneID" id="85353939"/>
<protein>
    <submittedName>
        <fullName evidence="2">Uncharacterized protein</fullName>
    </submittedName>
</protein>
<feature type="compositionally biased region" description="Low complexity" evidence="1">
    <location>
        <begin position="1"/>
        <end position="14"/>
    </location>
</feature>
<evidence type="ECO:0000313" key="3">
    <source>
        <dbReference type="Proteomes" id="UP001175211"/>
    </source>
</evidence>
<name>A0AA39JCZ0_ARMTA</name>
<gene>
    <name evidence="2" type="ORF">EV420DRAFT_1486450</name>
</gene>
<organism evidence="2 3">
    <name type="scientific">Armillaria tabescens</name>
    <name type="common">Ringless honey mushroom</name>
    <name type="synonym">Agaricus tabescens</name>
    <dbReference type="NCBI Taxonomy" id="1929756"/>
    <lineage>
        <taxon>Eukaryota</taxon>
        <taxon>Fungi</taxon>
        <taxon>Dikarya</taxon>
        <taxon>Basidiomycota</taxon>
        <taxon>Agaricomycotina</taxon>
        <taxon>Agaricomycetes</taxon>
        <taxon>Agaricomycetidae</taxon>
        <taxon>Agaricales</taxon>
        <taxon>Marasmiineae</taxon>
        <taxon>Physalacriaceae</taxon>
        <taxon>Desarmillaria</taxon>
    </lineage>
</organism>
<sequence>MTHSSATTATTTATPVPQPSGTSSETLAANTSTFVPPQHMSPEDAKNTTDGDPEEELKMKITESLEAHRIASEATVKMLHRNVERPANASANLSGGNLDDISGWPDEDPDVIRGNRTKFKKLFPHSEEGVLVNSSLPYELRVKVLNLSGLQLLLGI</sequence>
<accession>A0AA39JCZ0</accession>
<dbReference type="EMBL" id="JAUEPS010000090">
    <property type="protein sequence ID" value="KAK0439059.1"/>
    <property type="molecule type" value="Genomic_DNA"/>
</dbReference>
<proteinExistence type="predicted"/>
<reference evidence="2" key="1">
    <citation type="submission" date="2023-06" db="EMBL/GenBank/DDBJ databases">
        <authorList>
            <consortium name="Lawrence Berkeley National Laboratory"/>
            <person name="Ahrendt S."/>
            <person name="Sahu N."/>
            <person name="Indic B."/>
            <person name="Wong-Bajracharya J."/>
            <person name="Merenyi Z."/>
            <person name="Ke H.-M."/>
            <person name="Monk M."/>
            <person name="Kocsube S."/>
            <person name="Drula E."/>
            <person name="Lipzen A."/>
            <person name="Balint B."/>
            <person name="Henrissat B."/>
            <person name="Andreopoulos B."/>
            <person name="Martin F.M."/>
            <person name="Harder C.B."/>
            <person name="Rigling D."/>
            <person name="Ford K.L."/>
            <person name="Foster G.D."/>
            <person name="Pangilinan J."/>
            <person name="Papanicolaou A."/>
            <person name="Barry K."/>
            <person name="LaButti K."/>
            <person name="Viragh M."/>
            <person name="Koriabine M."/>
            <person name="Yan M."/>
            <person name="Riley R."/>
            <person name="Champramary S."/>
            <person name="Plett K.L."/>
            <person name="Tsai I.J."/>
            <person name="Slot J."/>
            <person name="Sipos G."/>
            <person name="Plett J."/>
            <person name="Nagy L.G."/>
            <person name="Grigoriev I.V."/>
        </authorList>
    </citation>
    <scope>NUCLEOTIDE SEQUENCE</scope>
    <source>
        <strain evidence="2">CCBAS 213</strain>
    </source>
</reference>
<dbReference type="Proteomes" id="UP001175211">
    <property type="component" value="Unassembled WGS sequence"/>
</dbReference>
<keyword evidence="3" id="KW-1185">Reference proteome</keyword>